<dbReference type="RefSeq" id="WP_055731931.1">
    <property type="nucleotide sequence ID" value="NZ_BMDY01000039.1"/>
</dbReference>
<name>A0ABQ1I6D1_9ALTE</name>
<evidence type="ECO:0000313" key="1">
    <source>
        <dbReference type="EMBL" id="GGB21173.1"/>
    </source>
</evidence>
<gene>
    <name evidence="1" type="ORF">GCM10007414_38210</name>
</gene>
<keyword evidence="2" id="KW-1185">Reference proteome</keyword>
<reference evidence="2" key="1">
    <citation type="journal article" date="2019" name="Int. J. Syst. Evol. Microbiol.">
        <title>The Global Catalogue of Microorganisms (GCM) 10K type strain sequencing project: providing services to taxonomists for standard genome sequencing and annotation.</title>
        <authorList>
            <consortium name="The Broad Institute Genomics Platform"/>
            <consortium name="The Broad Institute Genome Sequencing Center for Infectious Disease"/>
            <person name="Wu L."/>
            <person name="Ma J."/>
        </authorList>
    </citation>
    <scope>NUCLEOTIDE SEQUENCE [LARGE SCALE GENOMIC DNA]</scope>
    <source>
        <strain evidence="2">CGMCC 1.10131</strain>
    </source>
</reference>
<organism evidence="1 2">
    <name type="scientific">Agarivorans gilvus</name>
    <dbReference type="NCBI Taxonomy" id="680279"/>
    <lineage>
        <taxon>Bacteria</taxon>
        <taxon>Pseudomonadati</taxon>
        <taxon>Pseudomonadota</taxon>
        <taxon>Gammaproteobacteria</taxon>
        <taxon>Alteromonadales</taxon>
        <taxon>Alteromonadaceae</taxon>
        <taxon>Agarivorans</taxon>
    </lineage>
</organism>
<sequence>MSPVLDPKPHHIIPLSVKECQKLALDYGEKPDRIVDSDTIKDEFSGLAIKMPLLISESDDWSIKSMALSVR</sequence>
<dbReference type="EMBL" id="BMDY01000039">
    <property type="protein sequence ID" value="GGB21173.1"/>
    <property type="molecule type" value="Genomic_DNA"/>
</dbReference>
<accession>A0ABQ1I6D1</accession>
<evidence type="ECO:0000313" key="2">
    <source>
        <dbReference type="Proteomes" id="UP000651977"/>
    </source>
</evidence>
<comment type="caution">
    <text evidence="1">The sequence shown here is derived from an EMBL/GenBank/DDBJ whole genome shotgun (WGS) entry which is preliminary data.</text>
</comment>
<dbReference type="Proteomes" id="UP000651977">
    <property type="component" value="Unassembled WGS sequence"/>
</dbReference>
<proteinExistence type="predicted"/>
<protein>
    <submittedName>
        <fullName evidence="1">Uncharacterized protein</fullName>
    </submittedName>
</protein>